<name>A0A087ML96_9GAMM</name>
<dbReference type="PANTHER" id="PTHR43610:SF1">
    <property type="entry name" value="N-ACETYLTRANSFERASE DOMAIN-CONTAINING PROTEIN"/>
    <property type="match status" value="1"/>
</dbReference>
<feature type="domain" description="N-acetyltransferase" evidence="1">
    <location>
        <begin position="19"/>
        <end position="185"/>
    </location>
</feature>
<dbReference type="InterPro" id="IPR016181">
    <property type="entry name" value="Acyl_CoA_acyltransferase"/>
</dbReference>
<organism evidence="2 3">
    <name type="scientific">Arenimonas donghaensis DSM 18148 = HO3-R19</name>
    <dbReference type="NCBI Taxonomy" id="1121014"/>
    <lineage>
        <taxon>Bacteria</taxon>
        <taxon>Pseudomonadati</taxon>
        <taxon>Pseudomonadota</taxon>
        <taxon>Gammaproteobacteria</taxon>
        <taxon>Lysobacterales</taxon>
        <taxon>Lysobacteraceae</taxon>
        <taxon>Arenimonas</taxon>
    </lineage>
</organism>
<evidence type="ECO:0000259" key="1">
    <source>
        <dbReference type="PROSITE" id="PS51186"/>
    </source>
</evidence>
<keyword evidence="3" id="KW-1185">Reference proteome</keyword>
<dbReference type="PROSITE" id="PS51186">
    <property type="entry name" value="GNAT"/>
    <property type="match status" value="1"/>
</dbReference>
<evidence type="ECO:0000313" key="3">
    <source>
        <dbReference type="Proteomes" id="UP000029085"/>
    </source>
</evidence>
<dbReference type="PATRIC" id="fig|1121014.3.peg.65"/>
<protein>
    <recommendedName>
        <fullName evidence="1">N-acetyltransferase domain-containing protein</fullName>
    </recommendedName>
</protein>
<accession>A0A087ML96</accession>
<dbReference type="Proteomes" id="UP000029085">
    <property type="component" value="Unassembled WGS sequence"/>
</dbReference>
<dbReference type="GO" id="GO:0016747">
    <property type="term" value="F:acyltransferase activity, transferring groups other than amino-acyl groups"/>
    <property type="evidence" value="ECO:0007669"/>
    <property type="project" value="InterPro"/>
</dbReference>
<proteinExistence type="predicted"/>
<dbReference type="STRING" id="1121014.N788_00335"/>
<dbReference type="PANTHER" id="PTHR43610">
    <property type="entry name" value="BLL6696 PROTEIN"/>
    <property type="match status" value="1"/>
</dbReference>
<reference evidence="2 3" key="2">
    <citation type="journal article" date="2015" name="Stand. Genomic Sci.">
        <title>High quality draft genomic sequence of Arenimonas donghaensis DSM 18148(T).</title>
        <authorList>
            <person name="Chen F."/>
            <person name="Wang H."/>
            <person name="Cao Y."/>
            <person name="Li X."/>
            <person name="Wang G."/>
        </authorList>
    </citation>
    <scope>NUCLEOTIDE SEQUENCE [LARGE SCALE GENOMIC DNA]</scope>
    <source>
        <strain evidence="2 3">HO3-R19</strain>
    </source>
</reference>
<dbReference type="Pfam" id="PF13302">
    <property type="entry name" value="Acetyltransf_3"/>
    <property type="match status" value="1"/>
</dbReference>
<dbReference type="AlphaFoldDB" id="A0A087ML96"/>
<dbReference type="EMBL" id="AVCJ01000001">
    <property type="protein sequence ID" value="KFL37649.1"/>
    <property type="molecule type" value="Genomic_DNA"/>
</dbReference>
<evidence type="ECO:0000313" key="2">
    <source>
        <dbReference type="EMBL" id="KFL37649.1"/>
    </source>
</evidence>
<reference evidence="3" key="1">
    <citation type="submission" date="2013-08" db="EMBL/GenBank/DDBJ databases">
        <title>Genome sequencing of Arenimonas donghaensis.</title>
        <authorList>
            <person name="Chen F."/>
            <person name="Wang G."/>
        </authorList>
    </citation>
    <scope>NUCLEOTIDE SEQUENCE [LARGE SCALE GENOMIC DNA]</scope>
    <source>
        <strain evidence="3">HO3-R19</strain>
    </source>
</reference>
<sequence length="203" mass="22894">MNMQNLHWTIPPILEGHHVKLEPLQPGHGEELLAAAADGELWNLWYTSVPSSETVRGYLARAMAEREAGIAMPFLVRDASGEPVGSTRYFRMDPVIPSLEIGYTWYSARVQRSALNTEAKRLLLGHAFDAMGCSVVELRTHVMNHRSRAAIERLGAHFDGILRRQMRMPDGHLRDTAVYSILDTEWPVVRRGLDFKLEHGGRA</sequence>
<dbReference type="InterPro" id="IPR000182">
    <property type="entry name" value="GNAT_dom"/>
</dbReference>
<gene>
    <name evidence="2" type="ORF">N788_00335</name>
</gene>
<comment type="caution">
    <text evidence="2">The sequence shown here is derived from an EMBL/GenBank/DDBJ whole genome shotgun (WGS) entry which is preliminary data.</text>
</comment>
<dbReference type="Gene3D" id="3.40.630.30">
    <property type="match status" value="1"/>
</dbReference>
<dbReference type="SUPFAM" id="SSF55729">
    <property type="entry name" value="Acyl-CoA N-acyltransferases (Nat)"/>
    <property type="match status" value="1"/>
</dbReference>